<evidence type="ECO:0000313" key="2">
    <source>
        <dbReference type="Proteomes" id="UP000305451"/>
    </source>
</evidence>
<name>A0A4S2HEI0_9PROT</name>
<organism evidence="1 2">
    <name type="scientific">Marinicauda pacifica</name>
    <dbReference type="NCBI Taxonomy" id="1133559"/>
    <lineage>
        <taxon>Bacteria</taxon>
        <taxon>Pseudomonadati</taxon>
        <taxon>Pseudomonadota</taxon>
        <taxon>Alphaproteobacteria</taxon>
        <taxon>Maricaulales</taxon>
        <taxon>Maricaulaceae</taxon>
        <taxon>Marinicauda</taxon>
    </lineage>
</organism>
<sequence length="85" mass="9128">MSEDLIESAILDLVEKRGASKSICPSEAAKAAFGDNWNGHMRHVRAAAVHLARQGKVTILRKGKPADPESFKGVYRLSLPAADGD</sequence>
<protein>
    <submittedName>
        <fullName evidence="1">DUF3253 domain-containing protein</fullName>
    </submittedName>
</protein>
<evidence type="ECO:0000313" key="1">
    <source>
        <dbReference type="EMBL" id="TGY94283.1"/>
    </source>
</evidence>
<dbReference type="InterPro" id="IPR021660">
    <property type="entry name" value="DUF3253"/>
</dbReference>
<dbReference type="AlphaFoldDB" id="A0A4S2HEI0"/>
<dbReference type="Gene3D" id="1.10.10.10">
    <property type="entry name" value="Winged helix-like DNA-binding domain superfamily/Winged helix DNA-binding domain"/>
    <property type="match status" value="1"/>
</dbReference>
<comment type="caution">
    <text evidence="1">The sequence shown here is derived from an EMBL/GenBank/DDBJ whole genome shotgun (WGS) entry which is preliminary data.</text>
</comment>
<gene>
    <name evidence="1" type="ORF">E5162_03140</name>
</gene>
<dbReference type="RefSeq" id="WP_135943479.1">
    <property type="nucleotide sequence ID" value="NZ_BMEI01000001.1"/>
</dbReference>
<dbReference type="OrthoDB" id="7631458at2"/>
<dbReference type="InterPro" id="IPR036390">
    <property type="entry name" value="WH_DNA-bd_sf"/>
</dbReference>
<dbReference type="InterPro" id="IPR036388">
    <property type="entry name" value="WH-like_DNA-bd_sf"/>
</dbReference>
<reference evidence="1 2" key="1">
    <citation type="journal article" date="2013" name="Int. J. Syst. Evol. Microbiol.">
        <title>Marinicauda pacifica gen. nov., sp. nov., a prosthecate alphaproteobacterium of the family Hyphomonadaceae isolated from deep seawater.</title>
        <authorList>
            <person name="Zhang X.Y."/>
            <person name="Li G.W."/>
            <person name="Wang C.S."/>
            <person name="Zhang Y.J."/>
            <person name="Xu X.W."/>
            <person name="Li H."/>
            <person name="Liu A."/>
            <person name="Liu C."/>
            <person name="Xie B.B."/>
            <person name="Qin Q.L."/>
            <person name="Xu Z."/>
            <person name="Chen X.L."/>
            <person name="Zhou B.C."/>
            <person name="Zhang Y.Z."/>
        </authorList>
    </citation>
    <scope>NUCLEOTIDE SEQUENCE [LARGE SCALE GENOMIC DNA]</scope>
    <source>
        <strain evidence="1 2">P-1 km-3</strain>
    </source>
</reference>
<keyword evidence="2" id="KW-1185">Reference proteome</keyword>
<dbReference type="EMBL" id="SRXV01000001">
    <property type="protein sequence ID" value="TGY94283.1"/>
    <property type="molecule type" value="Genomic_DNA"/>
</dbReference>
<dbReference type="SUPFAM" id="SSF46785">
    <property type="entry name" value="Winged helix' DNA-binding domain"/>
    <property type="match status" value="1"/>
</dbReference>
<dbReference type="Proteomes" id="UP000305451">
    <property type="component" value="Unassembled WGS sequence"/>
</dbReference>
<accession>A0A4S2HEI0</accession>
<proteinExistence type="predicted"/>
<dbReference type="Pfam" id="PF11625">
    <property type="entry name" value="DUF3253"/>
    <property type="match status" value="1"/>
</dbReference>